<comment type="caution">
    <text evidence="2">The sequence shown here is derived from an EMBL/GenBank/DDBJ whole genome shotgun (WGS) entry which is preliminary data.</text>
</comment>
<proteinExistence type="predicted"/>
<name>A0AA39TIH4_9PEZI</name>
<dbReference type="EMBL" id="JAUJDW010000210">
    <property type="protein sequence ID" value="KAK0612727.1"/>
    <property type="molecule type" value="Genomic_DNA"/>
</dbReference>
<dbReference type="Proteomes" id="UP001175001">
    <property type="component" value="Unassembled WGS sequence"/>
</dbReference>
<feature type="compositionally biased region" description="Polar residues" evidence="1">
    <location>
        <begin position="539"/>
        <end position="550"/>
    </location>
</feature>
<accession>A0AA39TIH4</accession>
<feature type="compositionally biased region" description="Low complexity" evidence="1">
    <location>
        <begin position="352"/>
        <end position="362"/>
    </location>
</feature>
<feature type="region of interest" description="Disordered" evidence="1">
    <location>
        <begin position="348"/>
        <end position="367"/>
    </location>
</feature>
<feature type="region of interest" description="Disordered" evidence="1">
    <location>
        <begin position="535"/>
        <end position="554"/>
    </location>
</feature>
<organism evidence="2 3">
    <name type="scientific">Lasiodiplodia hormozganensis</name>
    <dbReference type="NCBI Taxonomy" id="869390"/>
    <lineage>
        <taxon>Eukaryota</taxon>
        <taxon>Fungi</taxon>
        <taxon>Dikarya</taxon>
        <taxon>Ascomycota</taxon>
        <taxon>Pezizomycotina</taxon>
        <taxon>Dothideomycetes</taxon>
        <taxon>Dothideomycetes incertae sedis</taxon>
        <taxon>Botryosphaeriales</taxon>
        <taxon>Botryosphaeriaceae</taxon>
        <taxon>Lasiodiplodia</taxon>
    </lineage>
</organism>
<evidence type="ECO:0000313" key="2">
    <source>
        <dbReference type="EMBL" id="KAK0612727.1"/>
    </source>
</evidence>
<feature type="region of interest" description="Disordered" evidence="1">
    <location>
        <begin position="100"/>
        <end position="134"/>
    </location>
</feature>
<gene>
    <name evidence="2" type="ORF">DIS24_g11987</name>
</gene>
<reference evidence="2" key="1">
    <citation type="submission" date="2023-06" db="EMBL/GenBank/DDBJ databases">
        <title>Multi-omics analyses reveal the molecular pathogenesis toolkit of Lasiodiplodia hormozganensis, a cross-kingdom pathogen.</title>
        <authorList>
            <person name="Felix C."/>
            <person name="Meneses R."/>
            <person name="Goncalves M.F.M."/>
            <person name="Tilleman L."/>
            <person name="Duarte A.S."/>
            <person name="Jorrin-Novo J.V."/>
            <person name="Van De Peer Y."/>
            <person name="Deforce D."/>
            <person name="Van Nieuwerburgh F."/>
            <person name="Esteves A.C."/>
            <person name="Alves A."/>
        </authorList>
    </citation>
    <scope>NUCLEOTIDE SEQUENCE</scope>
    <source>
        <strain evidence="2">CBS 339.90</strain>
    </source>
</reference>
<sequence>MSFIADLEQFGTLGDLDWDKEFEDLISTRSTIEDDLDAGDARCTMDMSTKTTESELFSLEGGCDTDLVIVGSYQLAPTDEVISAEDTIMEHAIHPASPVPLPPEEGHSHNSSANQIFHPGWSEETPSWDPDTATSPQVARWAVSPGIFKDIKWTINACRDDVADNNIPRIASSLLRAVQHVYKVPLDAGIGYPCGARGEKFYKRWLGPIHLFPRGAMGLKEPNEPDVPKDVYVPNGIKILPPSPHGQAFYPRPSPLRYVANNDDDQPPKPSQSAPSLVFFSGENYLDVDVEMSQSMETGEITIQKYEQESDQDAGEEIEFSPKAPIETQFEIEINDRTVPSNIVDQDDEHLSASSEGSCSWPSSPPLPSRELNSPVIIYDDETVGLVSGETACDLPELALAAHYKIPELGLAQDLDSAPLYSAYHASKNFVEADRGSLDEDSDECGLELPKLDDITATLNGDEIDQAISRLESMSPVSLNGFLECTRRYDVSCIEYAPSTGGLPSTILPEPPGKGADDSFNLTSPSPMVVDLSDVPRAQSASHSSPTVGTDSGDAIAKAPPVVDSAQGLAKKPYSEGLQGPSQIAEGGVGVANIVGAVCHTTWSILLRWALGARINTRSRASGKCAASEVSLLLSGCHLCRE</sequence>
<evidence type="ECO:0000256" key="1">
    <source>
        <dbReference type="SAM" id="MobiDB-lite"/>
    </source>
</evidence>
<evidence type="ECO:0000313" key="3">
    <source>
        <dbReference type="Proteomes" id="UP001175001"/>
    </source>
</evidence>
<dbReference type="AlphaFoldDB" id="A0AA39TIH4"/>
<protein>
    <submittedName>
        <fullName evidence="2">Uncharacterized protein</fullName>
    </submittedName>
</protein>
<keyword evidence="3" id="KW-1185">Reference proteome</keyword>